<evidence type="ECO:0000256" key="17">
    <source>
        <dbReference type="NCBIfam" id="TIGR01282"/>
    </source>
</evidence>
<evidence type="ECO:0000313" key="21">
    <source>
        <dbReference type="Proteomes" id="UP000095185"/>
    </source>
</evidence>
<dbReference type="InterPro" id="IPR000510">
    <property type="entry name" value="Nase/OxRdtase_comp1"/>
</dbReference>
<keyword evidence="10" id="KW-0547">Nucleotide-binding</keyword>
<reference evidence="20" key="1">
    <citation type="submission" date="2016-09" db="EMBL/GenBank/DDBJ databases">
        <title>Genome sequence of Chlorobaculum limnaeum.</title>
        <authorList>
            <person name="Liu Z."/>
            <person name="Tank M."/>
            <person name="Bryant D.A."/>
        </authorList>
    </citation>
    <scope>NUCLEOTIDE SEQUENCE [LARGE SCALE GENOMIC DNA]</scope>
    <source>
        <strain evidence="20">DSM 1677</strain>
    </source>
</reference>
<dbReference type="Gene3D" id="3.40.50.12380">
    <property type="entry name" value="Nitrogenase MoFe cofactor biosynthesis protein NifE, C-terminal"/>
    <property type="match status" value="1"/>
</dbReference>
<evidence type="ECO:0000256" key="7">
    <source>
        <dbReference type="ARBA" id="ARBA00017663"/>
    </source>
</evidence>
<dbReference type="PANTHER" id="PTHR43457">
    <property type="entry name" value="NITROGENASE MOLYBDENUM-IRON PROTEIN ALPHA CHAIN"/>
    <property type="match status" value="1"/>
</dbReference>
<dbReference type="NCBIfam" id="TIGR01282">
    <property type="entry name" value="nifD"/>
    <property type="match status" value="1"/>
</dbReference>
<evidence type="ECO:0000256" key="11">
    <source>
        <dbReference type="ARBA" id="ARBA00022840"/>
    </source>
</evidence>
<dbReference type="GO" id="GO:0046872">
    <property type="term" value="F:metal ion binding"/>
    <property type="evidence" value="ECO:0007669"/>
    <property type="project" value="UniProtKB-KW"/>
</dbReference>
<comment type="function">
    <text evidence="3">This molybdenum-iron protein is part of the nitrogenase complex that catalyzes the key enzymatic reactions in nitrogen fixation.</text>
</comment>
<dbReference type="Gene3D" id="3.40.50.1980">
    <property type="entry name" value="Nitrogenase molybdenum iron protein domain"/>
    <property type="match status" value="2"/>
</dbReference>
<dbReference type="KEGG" id="clz:BIU88_03085"/>
<evidence type="ECO:0000256" key="13">
    <source>
        <dbReference type="ARBA" id="ARBA00023004"/>
    </source>
</evidence>
<dbReference type="EMBL" id="CP017305">
    <property type="protein sequence ID" value="AOS83215.1"/>
    <property type="molecule type" value="Genomic_DNA"/>
</dbReference>
<dbReference type="PROSITE" id="PS00699">
    <property type="entry name" value="NITROGENASE_1_1"/>
    <property type="match status" value="1"/>
</dbReference>
<keyword evidence="9" id="KW-0479">Metal-binding</keyword>
<dbReference type="CDD" id="cd01976">
    <property type="entry name" value="Nitrogenase_MoFe_alpha"/>
    <property type="match status" value="1"/>
</dbReference>
<keyword evidence="13" id="KW-0408">Iron</keyword>
<evidence type="ECO:0000256" key="6">
    <source>
        <dbReference type="ARBA" id="ARBA00012773"/>
    </source>
</evidence>
<dbReference type="STRING" id="274537.BIU88_03085"/>
<dbReference type="EC" id="1.18.6.1" evidence="6 17"/>
<dbReference type="Proteomes" id="UP000095185">
    <property type="component" value="Chromosome"/>
</dbReference>
<proteinExistence type="inferred from homology"/>
<dbReference type="Pfam" id="PF00148">
    <property type="entry name" value="Oxidored_nitro"/>
    <property type="match status" value="1"/>
</dbReference>
<evidence type="ECO:0000256" key="9">
    <source>
        <dbReference type="ARBA" id="ARBA00022723"/>
    </source>
</evidence>
<evidence type="ECO:0000256" key="10">
    <source>
        <dbReference type="ARBA" id="ARBA00022741"/>
    </source>
</evidence>
<protein>
    <recommendedName>
        <fullName evidence="7 17">Nitrogenase molybdenum-iron protein alpha chain</fullName>
        <ecNumber evidence="6 17">1.18.6.1</ecNumber>
    </recommendedName>
</protein>
<evidence type="ECO:0000313" key="20">
    <source>
        <dbReference type="EMBL" id="AOS83215.1"/>
    </source>
</evidence>
<dbReference type="NCBIfam" id="TIGR01862">
    <property type="entry name" value="N2-ase-Ialpha"/>
    <property type="match status" value="1"/>
</dbReference>
<dbReference type="GO" id="GO:0016163">
    <property type="term" value="F:nitrogenase activity"/>
    <property type="evidence" value="ECO:0007669"/>
    <property type="project" value="UniProtKB-UniRule"/>
</dbReference>
<keyword evidence="11" id="KW-0067">ATP-binding</keyword>
<accession>A0A1D8D1B8</accession>
<dbReference type="GO" id="GO:0005524">
    <property type="term" value="F:ATP binding"/>
    <property type="evidence" value="ECO:0007669"/>
    <property type="project" value="UniProtKB-KW"/>
</dbReference>
<dbReference type="InterPro" id="IPR000318">
    <property type="entry name" value="Nase_comp1_CS"/>
</dbReference>
<keyword evidence="15 18" id="KW-0535">Nitrogen fixation</keyword>
<dbReference type="InterPro" id="IPR010143">
    <property type="entry name" value="Nase_comp1_asu"/>
</dbReference>
<keyword evidence="14" id="KW-0411">Iron-sulfur</keyword>
<evidence type="ECO:0000256" key="15">
    <source>
        <dbReference type="ARBA" id="ARBA00023231"/>
    </source>
</evidence>
<evidence type="ECO:0000256" key="2">
    <source>
        <dbReference type="ARBA" id="ARBA00001969"/>
    </source>
</evidence>
<evidence type="ECO:0000256" key="8">
    <source>
        <dbReference type="ARBA" id="ARBA00022505"/>
    </source>
</evidence>
<evidence type="ECO:0000256" key="4">
    <source>
        <dbReference type="ARBA" id="ARBA00011002"/>
    </source>
</evidence>
<dbReference type="SUPFAM" id="SSF53807">
    <property type="entry name" value="Helical backbone' metal receptor"/>
    <property type="match status" value="1"/>
</dbReference>
<name>A0A1D8D1B8_CHLLM</name>
<evidence type="ECO:0000256" key="14">
    <source>
        <dbReference type="ARBA" id="ARBA00023014"/>
    </source>
</evidence>
<comment type="similarity">
    <text evidence="4 18">Belongs to the NifD/NifK/NifE/NifN family.</text>
</comment>
<sequence>MEAKVLIPDPSRIKEELINKYPAKVAKKRSKSIVINDPETVPEVQANVRTVPGIITQRGCSYAGCKGVVLGPTRDIVNIVHGPIGCSFYAWLTRRNQTRPEKPTDENYITYCFSTDMQEEHVVFGGEKKLKVAIQEAYDLFHPKAIAIFSTCPVGLIGDDVHAASREMKEKLGDCNVFGFSCEGYRGVSQSAGHHIANNGVFKHMVGNNNEPKAGKFKLNLLGEYNIGGDAFEIERLFEKCGITLVASFSGNSTVRAIENAHMADLNVILCHRSINYMGDMMETKYGIPWMKVNFVGAESTSKSLRKIAEYFGDEELKARVEAVIAEETPKVQAIIDEIRPRTEGKTAMLFVGGSRAHHYQDLFSELGMTTLAAGYEFAHRDDYEGREVLPKIKIDADSKNIEELKVSADPELYKPRKSEAELEELKARGLEINGYEGMMKQMQKKSLVIDDVSHYESEKLIELYKPDIFCAGIKEKYVVQKMGVPLKQLHSYDYGGPYTGYEGAVNFYKDIDRMVNNPVWKLIKAPWEKAGAESLEASYVAS</sequence>
<evidence type="ECO:0000256" key="5">
    <source>
        <dbReference type="ARBA" id="ARBA00011462"/>
    </source>
</evidence>
<evidence type="ECO:0000256" key="1">
    <source>
        <dbReference type="ARBA" id="ARBA00001919"/>
    </source>
</evidence>
<evidence type="ECO:0000256" key="3">
    <source>
        <dbReference type="ARBA" id="ARBA00002621"/>
    </source>
</evidence>
<keyword evidence="21" id="KW-1185">Reference proteome</keyword>
<feature type="domain" description="Nitrogenase/oxidoreductase component 1" evidence="19">
    <location>
        <begin position="60"/>
        <end position="516"/>
    </location>
</feature>
<dbReference type="GO" id="GO:0016612">
    <property type="term" value="C:molybdenum-iron nitrogenase complex"/>
    <property type="evidence" value="ECO:0007669"/>
    <property type="project" value="UniProtKB-UniRule"/>
</dbReference>
<dbReference type="OrthoDB" id="9767044at2"/>
<comment type="subunit">
    <text evidence="5">Tetramer of two alpha and two beta chains. Forms complex with the iron protein (nitrogenase component 2).</text>
</comment>
<dbReference type="AlphaFoldDB" id="A0A1D8D1B8"/>
<evidence type="ECO:0000256" key="18">
    <source>
        <dbReference type="RuleBase" id="RU004021"/>
    </source>
</evidence>
<evidence type="ECO:0000256" key="16">
    <source>
        <dbReference type="ARBA" id="ARBA00047967"/>
    </source>
</evidence>
<keyword evidence="12" id="KW-0560">Oxidoreductase</keyword>
<gene>
    <name evidence="20" type="ORF">BIU88_03085</name>
</gene>
<dbReference type="RefSeq" id="WP_069808939.1">
    <property type="nucleotide sequence ID" value="NZ_CP017305.1"/>
</dbReference>
<evidence type="ECO:0000259" key="19">
    <source>
        <dbReference type="Pfam" id="PF00148"/>
    </source>
</evidence>
<evidence type="ECO:0000256" key="12">
    <source>
        <dbReference type="ARBA" id="ARBA00023002"/>
    </source>
</evidence>
<dbReference type="PANTHER" id="PTHR43457:SF1">
    <property type="entry name" value="NITROGENASE MOLYBDENUM-IRON PROTEIN ALPHA CHAIN"/>
    <property type="match status" value="1"/>
</dbReference>
<comment type="catalytic activity">
    <reaction evidence="16">
        <text>N2 + 8 reduced [2Fe-2S]-[ferredoxin] + 16 ATP + 16 H2O = H2 + 8 oxidized [2Fe-2S]-[ferredoxin] + 2 NH4(+) + 16 ADP + 16 phosphate + 6 H(+)</text>
        <dbReference type="Rhea" id="RHEA:21448"/>
        <dbReference type="Rhea" id="RHEA-COMP:10000"/>
        <dbReference type="Rhea" id="RHEA-COMP:10001"/>
        <dbReference type="ChEBI" id="CHEBI:15377"/>
        <dbReference type="ChEBI" id="CHEBI:15378"/>
        <dbReference type="ChEBI" id="CHEBI:17997"/>
        <dbReference type="ChEBI" id="CHEBI:18276"/>
        <dbReference type="ChEBI" id="CHEBI:28938"/>
        <dbReference type="ChEBI" id="CHEBI:30616"/>
        <dbReference type="ChEBI" id="CHEBI:33737"/>
        <dbReference type="ChEBI" id="CHEBI:33738"/>
        <dbReference type="ChEBI" id="CHEBI:43474"/>
        <dbReference type="ChEBI" id="CHEBI:456216"/>
        <dbReference type="EC" id="1.18.6.1"/>
    </reaction>
</comment>
<comment type="cofactor">
    <cofactor evidence="1">
        <name>[8Fe-7S] cluster</name>
        <dbReference type="ChEBI" id="CHEBI:21143"/>
    </cofactor>
</comment>
<dbReference type="GO" id="GO:0051536">
    <property type="term" value="F:iron-sulfur cluster binding"/>
    <property type="evidence" value="ECO:0007669"/>
    <property type="project" value="UniProtKB-KW"/>
</dbReference>
<dbReference type="InterPro" id="IPR005972">
    <property type="entry name" value="Nase_Mo-Fe_asu"/>
</dbReference>
<organism evidence="20 21">
    <name type="scientific">Chlorobaculum limnaeum</name>
    <dbReference type="NCBI Taxonomy" id="274537"/>
    <lineage>
        <taxon>Bacteria</taxon>
        <taxon>Pseudomonadati</taxon>
        <taxon>Chlorobiota</taxon>
        <taxon>Chlorobiia</taxon>
        <taxon>Chlorobiales</taxon>
        <taxon>Chlorobiaceae</taxon>
        <taxon>Chlorobaculum</taxon>
    </lineage>
</organism>
<keyword evidence="8" id="KW-0500">Molybdenum</keyword>
<comment type="cofactor">
    <cofactor evidence="2">
        <name>[7Fe-Mo-9S-C-homocitryl] cluster</name>
        <dbReference type="ChEBI" id="CHEBI:30409"/>
    </cofactor>
</comment>